<accession>U9U639</accession>
<dbReference type="HOGENOM" id="CLU_2961972_0_0_1"/>
<protein>
    <submittedName>
        <fullName evidence="1">Uncharacterized protein</fullName>
    </submittedName>
</protein>
<gene>
    <name evidence="1" type="ORF">GLOINDRAFT_347947</name>
</gene>
<organism evidence="1">
    <name type="scientific">Rhizophagus irregularis (strain DAOM 181602 / DAOM 197198 / MUCL 43194)</name>
    <name type="common">Arbuscular mycorrhizal fungus</name>
    <name type="synonym">Glomus intraradices</name>
    <dbReference type="NCBI Taxonomy" id="747089"/>
    <lineage>
        <taxon>Eukaryota</taxon>
        <taxon>Fungi</taxon>
        <taxon>Fungi incertae sedis</taxon>
        <taxon>Mucoromycota</taxon>
        <taxon>Glomeromycotina</taxon>
        <taxon>Glomeromycetes</taxon>
        <taxon>Glomerales</taxon>
        <taxon>Glomeraceae</taxon>
        <taxon>Rhizophagus</taxon>
    </lineage>
</organism>
<proteinExistence type="predicted"/>
<sequence>MKKNERINVGHHIQGRGQSTVNQHYLKALWHQGIGWQTTAIIQFAATAAKKKKADFKRQ</sequence>
<dbReference type="EMBL" id="KI286407">
    <property type="protein sequence ID" value="ESA11061.1"/>
    <property type="molecule type" value="Genomic_DNA"/>
</dbReference>
<reference evidence="1" key="1">
    <citation type="submission" date="2013-07" db="EMBL/GenBank/DDBJ databases">
        <title>The genome of an arbuscular mycorrhizal fungus provides insights into the evolution of the oldest plant symbiosis.</title>
        <authorList>
            <consortium name="DOE Joint Genome Institute"/>
            <person name="Tisserant E."/>
            <person name="Malbreil M."/>
            <person name="Kuo A."/>
            <person name="Kohler A."/>
            <person name="Symeonidi A."/>
            <person name="Balestrini R."/>
            <person name="Charron P."/>
            <person name="Duensing N."/>
            <person name="Frei-dit-Frey N."/>
            <person name="Gianinazzi-Pearson V."/>
            <person name="Gilbert B."/>
            <person name="Handa Y."/>
            <person name="Hijri M."/>
            <person name="Kaul R."/>
            <person name="Kawaguchi M."/>
            <person name="Krajinski F."/>
            <person name="Lammers P."/>
            <person name="Lapierre D."/>
            <person name="Masclaux F.G."/>
            <person name="Murat C."/>
            <person name="Morin E."/>
            <person name="Ndikumana S."/>
            <person name="Pagni M."/>
            <person name="Petitpierre D."/>
            <person name="Requena N."/>
            <person name="Rosikiewicz P."/>
            <person name="Riley R."/>
            <person name="Saito K."/>
            <person name="San Clemente H."/>
            <person name="Shapiro H."/>
            <person name="van Tuinen D."/>
            <person name="Becard G."/>
            <person name="Bonfante P."/>
            <person name="Paszkowski U."/>
            <person name="Shachar-Hill Y."/>
            <person name="Young J.P."/>
            <person name="Sanders I.R."/>
            <person name="Henrissat B."/>
            <person name="Rensing S.A."/>
            <person name="Grigoriev I.V."/>
            <person name="Corradi N."/>
            <person name="Roux C."/>
            <person name="Martin F."/>
        </authorList>
    </citation>
    <scope>NUCLEOTIDE SEQUENCE</scope>
    <source>
        <strain evidence="1">DAOM 197198</strain>
    </source>
</reference>
<name>U9U639_RHIID</name>
<dbReference type="AlphaFoldDB" id="U9U639"/>
<evidence type="ECO:0000313" key="1">
    <source>
        <dbReference type="EMBL" id="ESA11061.1"/>
    </source>
</evidence>